<dbReference type="PANTHER" id="PTHR28069">
    <property type="entry name" value="GH20023P"/>
    <property type="match status" value="1"/>
</dbReference>
<dbReference type="Proteomes" id="UP000310200">
    <property type="component" value="Unassembled WGS sequence"/>
</dbReference>
<accession>A0A4S2KC39</accession>
<protein>
    <recommendedName>
        <fullName evidence="4">MYND-type domain-containing protein</fullName>
    </recommendedName>
</protein>
<organism evidence="5 6">
    <name type="scientific">Temnothorax longispinosus</name>
    <dbReference type="NCBI Taxonomy" id="300112"/>
    <lineage>
        <taxon>Eukaryota</taxon>
        <taxon>Metazoa</taxon>
        <taxon>Ecdysozoa</taxon>
        <taxon>Arthropoda</taxon>
        <taxon>Hexapoda</taxon>
        <taxon>Insecta</taxon>
        <taxon>Pterygota</taxon>
        <taxon>Neoptera</taxon>
        <taxon>Endopterygota</taxon>
        <taxon>Hymenoptera</taxon>
        <taxon>Apocrita</taxon>
        <taxon>Aculeata</taxon>
        <taxon>Formicoidea</taxon>
        <taxon>Formicidae</taxon>
        <taxon>Myrmicinae</taxon>
        <taxon>Temnothorax</taxon>
    </lineage>
</organism>
<dbReference type="PANTHER" id="PTHR28069:SF2">
    <property type="entry name" value="GH20023P"/>
    <property type="match status" value="1"/>
</dbReference>
<evidence type="ECO:0000313" key="6">
    <source>
        <dbReference type="Proteomes" id="UP000310200"/>
    </source>
</evidence>
<feature type="domain" description="MYND-type" evidence="4">
    <location>
        <begin position="154"/>
        <end position="190"/>
    </location>
</feature>
<reference evidence="5 6" key="1">
    <citation type="journal article" date="2019" name="Philos. Trans. R. Soc. Lond., B, Biol. Sci.">
        <title>Ant behaviour and brain gene expression of defending hosts depend on the ecological success of the intruding social parasite.</title>
        <authorList>
            <person name="Kaur R."/>
            <person name="Stoldt M."/>
            <person name="Jongepier E."/>
            <person name="Feldmeyer B."/>
            <person name="Menzel F."/>
            <person name="Bornberg-Bauer E."/>
            <person name="Foitzik S."/>
        </authorList>
    </citation>
    <scope>NUCLEOTIDE SEQUENCE [LARGE SCALE GENOMIC DNA]</scope>
    <source>
        <tissue evidence="5">Whole body</tissue>
    </source>
</reference>
<dbReference type="GO" id="GO:0008270">
    <property type="term" value="F:zinc ion binding"/>
    <property type="evidence" value="ECO:0007669"/>
    <property type="project" value="UniProtKB-KW"/>
</dbReference>
<evidence type="ECO:0000256" key="2">
    <source>
        <dbReference type="ARBA" id="ARBA00022771"/>
    </source>
</evidence>
<dbReference type="STRING" id="300112.A0A4S2KC39"/>
<dbReference type="Pfam" id="PF20179">
    <property type="entry name" value="MSS51_C"/>
    <property type="match status" value="1"/>
</dbReference>
<keyword evidence="1" id="KW-0479">Metal-binding</keyword>
<dbReference type="EMBL" id="QBLH01002806">
    <property type="protein sequence ID" value="TGZ46833.1"/>
    <property type="molecule type" value="Genomic_DNA"/>
</dbReference>
<dbReference type="SUPFAM" id="SSF144232">
    <property type="entry name" value="HIT/MYND zinc finger-like"/>
    <property type="match status" value="1"/>
</dbReference>
<evidence type="ECO:0000259" key="4">
    <source>
        <dbReference type="PROSITE" id="PS01360"/>
    </source>
</evidence>
<gene>
    <name evidence="5" type="ORF">DBV15_02561</name>
</gene>
<keyword evidence="2" id="KW-0863">Zinc-finger</keyword>
<dbReference type="InterPro" id="IPR002893">
    <property type="entry name" value="Znf_MYND"/>
</dbReference>
<evidence type="ECO:0000256" key="1">
    <source>
        <dbReference type="ARBA" id="ARBA00022723"/>
    </source>
</evidence>
<evidence type="ECO:0000313" key="5">
    <source>
        <dbReference type="EMBL" id="TGZ46833.1"/>
    </source>
</evidence>
<keyword evidence="3" id="KW-0862">Zinc</keyword>
<dbReference type="Gene3D" id="6.10.140.2220">
    <property type="match status" value="1"/>
</dbReference>
<sequence length="562" mass="64813">MSGRLGIVPIDVLAALIIPRSALNGRGVWSSTKSNRDLKQIDSICFCYKNPLSLHLSCFVVSVLTMDRKKKNSKRIVTQKICKSEVTENSNSDEKEAIKQSKENLFIAEVIDVYSRLKLPLVHSMQHRSSDDSDEEDTIELNFWPRFVFVSNLCPICIERAEEICGFCGMVSYCTVKHMKQDRPKHRDLCKVLTEICTIGGGLSSLSELSADDYRVYRLKLIEIVQYRLDRPLQLWEKEILLYPRVCCSCRRFSTTLKCCPTCGIGLFCENHDGGHEEWCREFQVFRRVLFMQHKAGHVDPEIPDTFQKEPFYLPDNFDLLMSQLYGHSTYYCDMDCYTYCSLSHISTIPLTALYSMQISCLNWKTIDTFVVHVIGAEFQFECINLHVWEKLFLHLLPNLKHLKLMFIGPELSLPAVPLDLLTAVKICSTCKSSGRRVNVSFHPGKVYHDFCRSKQFVEPHLVCLFNPGLYRETGFEGKDTWPETIREFCKTKVPVCVTSYTKQEIPREMIRIKSIADDVETILEPRRNPFASIKPDRNFVSDDTAPLIYKNYYLAIVRGKL</sequence>
<dbReference type="AlphaFoldDB" id="A0A4S2KC39"/>
<name>A0A4S2KC39_9HYME</name>
<dbReference type="InterPro" id="IPR046824">
    <property type="entry name" value="Mss51-like_C"/>
</dbReference>
<evidence type="ECO:0000256" key="3">
    <source>
        <dbReference type="ARBA" id="ARBA00022833"/>
    </source>
</evidence>
<proteinExistence type="predicted"/>
<keyword evidence="6" id="KW-1185">Reference proteome</keyword>
<dbReference type="PROSITE" id="PS01360">
    <property type="entry name" value="ZF_MYND_1"/>
    <property type="match status" value="1"/>
</dbReference>
<dbReference type="Pfam" id="PF01753">
    <property type="entry name" value="zf-MYND"/>
    <property type="match status" value="1"/>
</dbReference>
<comment type="caution">
    <text evidence="5">The sequence shown here is derived from an EMBL/GenBank/DDBJ whole genome shotgun (WGS) entry which is preliminary data.</text>
</comment>